<keyword evidence="2" id="KW-0489">Methyltransferase</keyword>
<dbReference type="InterPro" id="IPR029063">
    <property type="entry name" value="SAM-dependent_MTases_sf"/>
</dbReference>
<dbReference type="STRING" id="1434110.MSHOH_0916"/>
<feature type="transmembrane region" description="Helical" evidence="4">
    <location>
        <begin position="20"/>
        <end position="39"/>
    </location>
</feature>
<dbReference type="GO" id="GO:0008168">
    <property type="term" value="F:methyltransferase activity"/>
    <property type="evidence" value="ECO:0007669"/>
    <property type="project" value="UniProtKB-KW"/>
</dbReference>
<evidence type="ECO:0000313" key="6">
    <source>
        <dbReference type="Proteomes" id="UP000033101"/>
    </source>
</evidence>
<keyword evidence="4" id="KW-1133">Transmembrane helix</keyword>
<proteinExistence type="inferred from homology"/>
<dbReference type="NCBIfam" id="TIGR00027">
    <property type="entry name" value="mthyl_TIGR00027"/>
    <property type="match status" value="1"/>
</dbReference>
<dbReference type="EMBL" id="CP009516">
    <property type="protein sequence ID" value="AKB77399.1"/>
    <property type="molecule type" value="Genomic_DNA"/>
</dbReference>
<dbReference type="InterPro" id="IPR007213">
    <property type="entry name" value="Ppm1/Ppm2/Tcmp"/>
</dbReference>
<name>A0A0E3S7M7_9EURY</name>
<dbReference type="Gene3D" id="3.40.50.150">
    <property type="entry name" value="Vaccinia Virus protein VP39"/>
    <property type="match status" value="1"/>
</dbReference>
<evidence type="ECO:0008006" key="7">
    <source>
        <dbReference type="Google" id="ProtNLM"/>
    </source>
</evidence>
<evidence type="ECO:0000256" key="4">
    <source>
        <dbReference type="SAM" id="Phobius"/>
    </source>
</evidence>
<gene>
    <name evidence="5" type="ORF">MSHOH_0916</name>
</gene>
<keyword evidence="4" id="KW-0472">Membrane</keyword>
<evidence type="ECO:0000256" key="3">
    <source>
        <dbReference type="ARBA" id="ARBA00022679"/>
    </source>
</evidence>
<evidence type="ECO:0000256" key="2">
    <source>
        <dbReference type="ARBA" id="ARBA00022603"/>
    </source>
</evidence>
<dbReference type="SUPFAM" id="SSF53335">
    <property type="entry name" value="S-adenosyl-L-methionine-dependent methyltransferases"/>
    <property type="match status" value="1"/>
</dbReference>
<dbReference type="HOGENOM" id="CLU_070037_0_0_2"/>
<keyword evidence="4" id="KW-0812">Transmembrane</keyword>
<keyword evidence="6" id="KW-1185">Reference proteome</keyword>
<protein>
    <recommendedName>
        <fullName evidence="7">S-adenosyl-L-methionine-dependent methyltransferase</fullName>
    </recommendedName>
</protein>
<dbReference type="GeneID" id="25419376"/>
<organism evidence="5 6">
    <name type="scientific">Methanosarcina horonobensis HB-1 = JCM 15518</name>
    <dbReference type="NCBI Taxonomy" id="1434110"/>
    <lineage>
        <taxon>Archaea</taxon>
        <taxon>Methanobacteriati</taxon>
        <taxon>Methanobacteriota</taxon>
        <taxon>Stenosarchaea group</taxon>
        <taxon>Methanomicrobia</taxon>
        <taxon>Methanosarcinales</taxon>
        <taxon>Methanosarcinaceae</taxon>
        <taxon>Methanosarcina</taxon>
    </lineage>
</organism>
<comment type="similarity">
    <text evidence="1">Belongs to the UPF0677 family.</text>
</comment>
<dbReference type="AlphaFoldDB" id="A0A0E3S7M7"/>
<sequence>MNENDQKLASAGGPVEATVFYIFSALLFPVTLTGYVIWISKGILMGNTSGVSRTAQGPLFARWLQHNLGTRRDEPANRLMMVLPGVPPLGLRLVAGPLLLAHRVSGYVPKAFRYPFEGDIPMQYEASARQTFFDIVVDRYLADIAQLVILGAGFDTRAFRLPKDTSVRSFEVDAPKTQAIKCAMLGKAGIDSAGVTFVAADFEKEDWLIRLVDAGFDTGKPTLFLWEGVIMYLDREAVEATLRKIAGTAKGSVVAFDYFTTEPLESQTLYWRYARATTKAAGEPLKFGVDSTPPSRERLAELLRSCSLSLGEQRTLGQETKRKRAWGGFATAIVK</sequence>
<accession>A0A0E3S7M7</accession>
<evidence type="ECO:0000313" key="5">
    <source>
        <dbReference type="EMBL" id="AKB77399.1"/>
    </source>
</evidence>
<reference evidence="5 6" key="1">
    <citation type="submission" date="2014-07" db="EMBL/GenBank/DDBJ databases">
        <title>Methanogenic archaea and the global carbon cycle.</title>
        <authorList>
            <person name="Henriksen J.R."/>
            <person name="Luke J."/>
            <person name="Reinhart S."/>
            <person name="Benedict M.N."/>
            <person name="Youngblut N.D."/>
            <person name="Metcalf M.E."/>
            <person name="Whitaker R.J."/>
            <person name="Metcalf W.W."/>
        </authorList>
    </citation>
    <scope>NUCLEOTIDE SEQUENCE [LARGE SCALE GENOMIC DNA]</scope>
    <source>
        <strain evidence="5 6">HB-1</strain>
    </source>
</reference>
<keyword evidence="3" id="KW-0808">Transferase</keyword>
<dbReference type="PANTHER" id="PTHR43619:SF2">
    <property type="entry name" value="S-ADENOSYL-L-METHIONINE-DEPENDENT METHYLTRANSFERASES SUPERFAMILY PROTEIN"/>
    <property type="match status" value="1"/>
</dbReference>
<dbReference type="PATRIC" id="fig|1434110.4.peg.1139"/>
<dbReference type="InterPro" id="IPR011610">
    <property type="entry name" value="SAM_mthyl_Trfase_ML2640-like"/>
</dbReference>
<dbReference type="GO" id="GO:0032259">
    <property type="term" value="P:methylation"/>
    <property type="evidence" value="ECO:0007669"/>
    <property type="project" value="UniProtKB-KW"/>
</dbReference>
<evidence type="ECO:0000256" key="1">
    <source>
        <dbReference type="ARBA" id="ARBA00008138"/>
    </source>
</evidence>
<dbReference type="KEGG" id="mhor:MSHOH_0916"/>
<dbReference type="Proteomes" id="UP000033101">
    <property type="component" value="Chromosome"/>
</dbReference>
<dbReference type="PANTHER" id="PTHR43619">
    <property type="entry name" value="S-ADENOSYL-L-METHIONINE-DEPENDENT METHYLTRANSFERASE YKTD-RELATED"/>
    <property type="match status" value="1"/>
</dbReference>
<dbReference type="Pfam" id="PF04072">
    <property type="entry name" value="LCM"/>
    <property type="match status" value="1"/>
</dbReference>
<dbReference type="RefSeq" id="WP_052730713.1">
    <property type="nucleotide sequence ID" value="NZ_CP009516.1"/>
</dbReference>